<accession>A0A1H7SAK8</accession>
<protein>
    <submittedName>
        <fullName evidence="6">Regulatory protein, tetR family</fullName>
    </submittedName>
</protein>
<sequence length="216" mass="23307">MDRMARTPASGTSTRDRLLRAAEEQFATRGVHGAQLRDIVAQAGQANPSAVQYHFGSREGLLAQLLAERQRRVEDALTALGVDVDTATLPQLLRALIAAEGGELRTERGRHCLRITAQLSHDSGVRTRTPHPGLTGTGYWRLICALERPLTALPTPLPEPVRLERIDLALSLIGTALAERARQLTSGEPPLTEEPAFLADLAAVSAAMLTTPHPHS</sequence>
<reference evidence="7" key="1">
    <citation type="submission" date="2016-10" db="EMBL/GenBank/DDBJ databases">
        <authorList>
            <person name="Varghese N."/>
        </authorList>
    </citation>
    <scope>NUCLEOTIDE SEQUENCE [LARGE SCALE GENOMIC DNA]</scope>
    <source>
        <strain evidence="7">DSM 45096 / BCRC 16803 / CGMCC 4.1857 / CIP 109030 / JCM 12277 / KCTC 19219 / NBRC 100920 / 33214</strain>
    </source>
</reference>
<feature type="domain" description="HTH tetR-type" evidence="5">
    <location>
        <begin position="12"/>
        <end position="73"/>
    </location>
</feature>
<dbReference type="EMBL" id="FOAZ01000011">
    <property type="protein sequence ID" value="SEL69585.1"/>
    <property type="molecule type" value="Genomic_DNA"/>
</dbReference>
<evidence type="ECO:0000256" key="3">
    <source>
        <dbReference type="ARBA" id="ARBA00023163"/>
    </source>
</evidence>
<dbReference type="GO" id="GO:0003700">
    <property type="term" value="F:DNA-binding transcription factor activity"/>
    <property type="evidence" value="ECO:0007669"/>
    <property type="project" value="TreeGrafter"/>
</dbReference>
<evidence type="ECO:0000313" key="7">
    <source>
        <dbReference type="Proteomes" id="UP000183015"/>
    </source>
</evidence>
<dbReference type="Pfam" id="PF00440">
    <property type="entry name" value="TetR_N"/>
    <property type="match status" value="1"/>
</dbReference>
<dbReference type="PANTHER" id="PTHR30055:SF234">
    <property type="entry name" value="HTH-TYPE TRANSCRIPTIONAL REGULATOR BETI"/>
    <property type="match status" value="1"/>
</dbReference>
<dbReference type="InterPro" id="IPR050109">
    <property type="entry name" value="HTH-type_TetR-like_transc_reg"/>
</dbReference>
<evidence type="ECO:0000313" key="6">
    <source>
        <dbReference type="EMBL" id="SEL69585.1"/>
    </source>
</evidence>
<dbReference type="PROSITE" id="PS50977">
    <property type="entry name" value="HTH_TETR_2"/>
    <property type="match status" value="1"/>
</dbReference>
<dbReference type="AlphaFoldDB" id="A0A1H7SAK8"/>
<dbReference type="SUPFAM" id="SSF46689">
    <property type="entry name" value="Homeodomain-like"/>
    <property type="match status" value="1"/>
</dbReference>
<keyword evidence="1" id="KW-0805">Transcription regulation</keyword>
<name>A0A1H7SAK8_STRJI</name>
<organism evidence="6 7">
    <name type="scientific">Streptacidiphilus jiangxiensis</name>
    <dbReference type="NCBI Taxonomy" id="235985"/>
    <lineage>
        <taxon>Bacteria</taxon>
        <taxon>Bacillati</taxon>
        <taxon>Actinomycetota</taxon>
        <taxon>Actinomycetes</taxon>
        <taxon>Kitasatosporales</taxon>
        <taxon>Streptomycetaceae</taxon>
        <taxon>Streptacidiphilus</taxon>
    </lineage>
</organism>
<gene>
    <name evidence="6" type="ORF">SAMN05414137_111262</name>
</gene>
<dbReference type="Gene3D" id="1.10.357.10">
    <property type="entry name" value="Tetracycline Repressor, domain 2"/>
    <property type="match status" value="1"/>
</dbReference>
<dbReference type="InterPro" id="IPR009057">
    <property type="entry name" value="Homeodomain-like_sf"/>
</dbReference>
<evidence type="ECO:0000256" key="1">
    <source>
        <dbReference type="ARBA" id="ARBA00023015"/>
    </source>
</evidence>
<evidence type="ECO:0000256" key="2">
    <source>
        <dbReference type="ARBA" id="ARBA00023125"/>
    </source>
</evidence>
<keyword evidence="7" id="KW-1185">Reference proteome</keyword>
<dbReference type="STRING" id="235985.SAMN05414137_111262"/>
<evidence type="ECO:0000259" key="5">
    <source>
        <dbReference type="PROSITE" id="PS50977"/>
    </source>
</evidence>
<dbReference type="GO" id="GO:0000976">
    <property type="term" value="F:transcription cis-regulatory region binding"/>
    <property type="evidence" value="ECO:0007669"/>
    <property type="project" value="TreeGrafter"/>
</dbReference>
<proteinExistence type="predicted"/>
<keyword evidence="2 4" id="KW-0238">DNA-binding</keyword>
<feature type="DNA-binding region" description="H-T-H motif" evidence="4">
    <location>
        <begin position="36"/>
        <end position="55"/>
    </location>
</feature>
<evidence type="ECO:0000256" key="4">
    <source>
        <dbReference type="PROSITE-ProRule" id="PRU00335"/>
    </source>
</evidence>
<dbReference type="Proteomes" id="UP000183015">
    <property type="component" value="Unassembled WGS sequence"/>
</dbReference>
<dbReference type="PANTHER" id="PTHR30055">
    <property type="entry name" value="HTH-TYPE TRANSCRIPTIONAL REGULATOR RUTR"/>
    <property type="match status" value="1"/>
</dbReference>
<keyword evidence="3" id="KW-0804">Transcription</keyword>
<dbReference type="InterPro" id="IPR001647">
    <property type="entry name" value="HTH_TetR"/>
</dbReference>
<dbReference type="eggNOG" id="COG1309">
    <property type="taxonomic scope" value="Bacteria"/>
</dbReference>